<comment type="caution">
    <text evidence="1">The sequence shown here is derived from an EMBL/GenBank/DDBJ whole genome shotgun (WGS) entry which is preliminary data.</text>
</comment>
<sequence length="223" mass="24462">MSIRKLKKKVFSLLIQNNFTGGLEAIRRYPPRQVVNPLFSFILSGDELVKWRAVTAMGAVVADLAANEMESARVVMRRFIWNLNDESGGIGWGSPEAMGEIMARHHGLAAEYAKIIVSYIQPDGNFIEHELLQRGVLWGLGRLARARPRLVDGAAGFLRPYLESDDPTLRGLAAWTAGAIGDESTAPLLQRLLNDETTVNIFLAGRLVACPVSHLAKEALKSG</sequence>
<gene>
    <name evidence="1" type="ORF">H8D96_16865</name>
</gene>
<accession>A0A8J6TNI5</accession>
<evidence type="ECO:0000313" key="2">
    <source>
        <dbReference type="Proteomes" id="UP000605201"/>
    </source>
</evidence>
<name>A0A8J6TNI5_9BACT</name>
<dbReference type="InterPro" id="IPR054701">
    <property type="entry name" value="DVU0298-like"/>
</dbReference>
<dbReference type="NCBIfam" id="NF045662">
    <property type="entry name" value="DVU0298_fam"/>
    <property type="match status" value="1"/>
</dbReference>
<dbReference type="Pfam" id="PF13646">
    <property type="entry name" value="HEAT_2"/>
    <property type="match status" value="1"/>
</dbReference>
<dbReference type="SMART" id="SM00567">
    <property type="entry name" value="EZ_HEAT"/>
    <property type="match status" value="1"/>
</dbReference>
<reference evidence="1 2" key="1">
    <citation type="submission" date="2020-08" db="EMBL/GenBank/DDBJ databases">
        <title>Bridging the membrane lipid divide: bacteria of the FCB group superphylum have the potential to synthesize archaeal ether lipids.</title>
        <authorList>
            <person name="Villanueva L."/>
            <person name="Von Meijenfeldt F.A.B."/>
            <person name="Westbye A.B."/>
            <person name="Yadav S."/>
            <person name="Hopmans E.C."/>
            <person name="Dutilh B.E."/>
            <person name="Sinninghe Damste J.S."/>
        </authorList>
    </citation>
    <scope>NUCLEOTIDE SEQUENCE [LARGE SCALE GENOMIC DNA]</scope>
    <source>
        <strain evidence="1">NIOZ-UU17</strain>
    </source>
</reference>
<protein>
    <submittedName>
        <fullName evidence="1">HEAT repeat domain-containing protein</fullName>
    </submittedName>
</protein>
<evidence type="ECO:0000313" key="1">
    <source>
        <dbReference type="EMBL" id="MBC8433581.1"/>
    </source>
</evidence>
<dbReference type="AlphaFoldDB" id="A0A8J6TNI5"/>
<dbReference type="Gene3D" id="1.25.10.10">
    <property type="entry name" value="Leucine-rich Repeat Variant"/>
    <property type="match status" value="1"/>
</dbReference>
<dbReference type="Proteomes" id="UP000605201">
    <property type="component" value="Unassembled WGS sequence"/>
</dbReference>
<dbReference type="SUPFAM" id="SSF48371">
    <property type="entry name" value="ARM repeat"/>
    <property type="match status" value="1"/>
</dbReference>
<dbReference type="InterPro" id="IPR004155">
    <property type="entry name" value="PBS_lyase_HEAT"/>
</dbReference>
<proteinExistence type="predicted"/>
<dbReference type="InterPro" id="IPR011989">
    <property type="entry name" value="ARM-like"/>
</dbReference>
<dbReference type="InterPro" id="IPR016024">
    <property type="entry name" value="ARM-type_fold"/>
</dbReference>
<organism evidence="1 2">
    <name type="scientific">Candidatus Desulfatibia vada</name>
    <dbReference type="NCBI Taxonomy" id="2841696"/>
    <lineage>
        <taxon>Bacteria</taxon>
        <taxon>Pseudomonadati</taxon>
        <taxon>Thermodesulfobacteriota</taxon>
        <taxon>Desulfobacteria</taxon>
        <taxon>Desulfobacterales</taxon>
        <taxon>Desulfobacterales incertae sedis</taxon>
        <taxon>Candidatus Desulfatibia</taxon>
    </lineage>
</organism>
<dbReference type="EMBL" id="JACNIG010000310">
    <property type="protein sequence ID" value="MBC8433581.1"/>
    <property type="molecule type" value="Genomic_DNA"/>
</dbReference>